<dbReference type="InterPro" id="IPR036259">
    <property type="entry name" value="MFS_trans_sf"/>
</dbReference>
<organism evidence="6 7">
    <name type="scientific">Rhipicephalus microplus</name>
    <name type="common">Cattle tick</name>
    <name type="synonym">Boophilus microplus</name>
    <dbReference type="NCBI Taxonomy" id="6941"/>
    <lineage>
        <taxon>Eukaryota</taxon>
        <taxon>Metazoa</taxon>
        <taxon>Ecdysozoa</taxon>
        <taxon>Arthropoda</taxon>
        <taxon>Chelicerata</taxon>
        <taxon>Arachnida</taxon>
        <taxon>Acari</taxon>
        <taxon>Parasitiformes</taxon>
        <taxon>Ixodida</taxon>
        <taxon>Ixodoidea</taxon>
        <taxon>Ixodidae</taxon>
        <taxon>Rhipicephalinae</taxon>
        <taxon>Rhipicephalus</taxon>
        <taxon>Boophilus</taxon>
    </lineage>
</organism>
<evidence type="ECO:0000256" key="3">
    <source>
        <dbReference type="ARBA" id="ARBA00022989"/>
    </source>
</evidence>
<evidence type="ECO:0000313" key="6">
    <source>
        <dbReference type="EMBL" id="KAH8030827.1"/>
    </source>
</evidence>
<comment type="caution">
    <text evidence="6">The sequence shown here is derived from an EMBL/GenBank/DDBJ whole genome shotgun (WGS) entry which is preliminary data.</text>
</comment>
<feature type="transmembrane region" description="Helical" evidence="5">
    <location>
        <begin position="430"/>
        <end position="453"/>
    </location>
</feature>
<protein>
    <submittedName>
        <fullName evidence="6">Uncharacterized protein</fullName>
    </submittedName>
</protein>
<reference evidence="6" key="1">
    <citation type="journal article" date="2020" name="Cell">
        <title>Large-Scale Comparative Analyses of Tick Genomes Elucidate Their Genetic Diversity and Vector Capacities.</title>
        <authorList>
            <consortium name="Tick Genome and Microbiome Consortium (TIGMIC)"/>
            <person name="Jia N."/>
            <person name="Wang J."/>
            <person name="Shi W."/>
            <person name="Du L."/>
            <person name="Sun Y."/>
            <person name="Zhan W."/>
            <person name="Jiang J.F."/>
            <person name="Wang Q."/>
            <person name="Zhang B."/>
            <person name="Ji P."/>
            <person name="Bell-Sakyi L."/>
            <person name="Cui X.M."/>
            <person name="Yuan T.T."/>
            <person name="Jiang B.G."/>
            <person name="Yang W.F."/>
            <person name="Lam T.T."/>
            <person name="Chang Q.C."/>
            <person name="Ding S.J."/>
            <person name="Wang X.J."/>
            <person name="Zhu J.G."/>
            <person name="Ruan X.D."/>
            <person name="Zhao L."/>
            <person name="Wei J.T."/>
            <person name="Ye R.Z."/>
            <person name="Que T.C."/>
            <person name="Du C.H."/>
            <person name="Zhou Y.H."/>
            <person name="Cheng J.X."/>
            <person name="Dai P.F."/>
            <person name="Guo W.B."/>
            <person name="Han X.H."/>
            <person name="Huang E.J."/>
            <person name="Li L.F."/>
            <person name="Wei W."/>
            <person name="Gao Y.C."/>
            <person name="Liu J.Z."/>
            <person name="Shao H.Z."/>
            <person name="Wang X."/>
            <person name="Wang C.C."/>
            <person name="Yang T.C."/>
            <person name="Huo Q.B."/>
            <person name="Li W."/>
            <person name="Chen H.Y."/>
            <person name="Chen S.E."/>
            <person name="Zhou L.G."/>
            <person name="Ni X.B."/>
            <person name="Tian J.H."/>
            <person name="Sheng Y."/>
            <person name="Liu T."/>
            <person name="Pan Y.S."/>
            <person name="Xia L.Y."/>
            <person name="Li J."/>
            <person name="Zhao F."/>
            <person name="Cao W.C."/>
        </authorList>
    </citation>
    <scope>NUCLEOTIDE SEQUENCE</scope>
    <source>
        <strain evidence="6">Rmic-2018</strain>
    </source>
</reference>
<dbReference type="EMBL" id="JABSTU010000005">
    <property type="protein sequence ID" value="KAH8030827.1"/>
    <property type="molecule type" value="Genomic_DNA"/>
</dbReference>
<evidence type="ECO:0000256" key="1">
    <source>
        <dbReference type="ARBA" id="ARBA00004141"/>
    </source>
</evidence>
<dbReference type="SUPFAM" id="SSF103473">
    <property type="entry name" value="MFS general substrate transporter"/>
    <property type="match status" value="1"/>
</dbReference>
<evidence type="ECO:0000256" key="5">
    <source>
        <dbReference type="SAM" id="Phobius"/>
    </source>
</evidence>
<proteinExistence type="predicted"/>
<keyword evidence="4 5" id="KW-0472">Membrane</keyword>
<name>A0A9J6E8D2_RHIMP</name>
<keyword evidence="2 5" id="KW-0812">Transmembrane</keyword>
<evidence type="ECO:0000256" key="2">
    <source>
        <dbReference type="ARBA" id="ARBA00022692"/>
    </source>
</evidence>
<gene>
    <name evidence="6" type="ORF">HPB51_011871</name>
</gene>
<dbReference type="Pfam" id="PF00083">
    <property type="entry name" value="Sugar_tr"/>
    <property type="match status" value="1"/>
</dbReference>
<accession>A0A9J6E8D2</accession>
<dbReference type="GO" id="GO:0016020">
    <property type="term" value="C:membrane"/>
    <property type="evidence" value="ECO:0007669"/>
    <property type="project" value="UniProtKB-SubCell"/>
</dbReference>
<feature type="transmembrane region" description="Helical" evidence="5">
    <location>
        <begin position="371"/>
        <end position="390"/>
    </location>
</feature>
<keyword evidence="7" id="KW-1185">Reference proteome</keyword>
<dbReference type="InterPro" id="IPR005828">
    <property type="entry name" value="MFS_sugar_transport-like"/>
</dbReference>
<dbReference type="Proteomes" id="UP000821866">
    <property type="component" value="Chromosome 3"/>
</dbReference>
<dbReference type="PANTHER" id="PTHR24064">
    <property type="entry name" value="SOLUTE CARRIER FAMILY 22 MEMBER"/>
    <property type="match status" value="1"/>
</dbReference>
<feature type="transmembrane region" description="Helical" evidence="5">
    <location>
        <begin position="396"/>
        <end position="418"/>
    </location>
</feature>
<comment type="subcellular location">
    <subcellularLocation>
        <location evidence="1">Membrane</location>
        <topology evidence="1">Multi-pass membrane protein</topology>
    </subcellularLocation>
</comment>
<dbReference type="Gene3D" id="1.20.1250.20">
    <property type="entry name" value="MFS general substrate transporter like domains"/>
    <property type="match status" value="1"/>
</dbReference>
<reference evidence="6" key="2">
    <citation type="submission" date="2021-09" db="EMBL/GenBank/DDBJ databases">
        <authorList>
            <person name="Jia N."/>
            <person name="Wang J."/>
            <person name="Shi W."/>
            <person name="Du L."/>
            <person name="Sun Y."/>
            <person name="Zhan W."/>
            <person name="Jiang J."/>
            <person name="Wang Q."/>
            <person name="Zhang B."/>
            <person name="Ji P."/>
            <person name="Sakyi L.B."/>
            <person name="Cui X."/>
            <person name="Yuan T."/>
            <person name="Jiang B."/>
            <person name="Yang W."/>
            <person name="Lam T.T.-Y."/>
            <person name="Chang Q."/>
            <person name="Ding S."/>
            <person name="Wang X."/>
            <person name="Zhu J."/>
            <person name="Ruan X."/>
            <person name="Zhao L."/>
            <person name="Wei J."/>
            <person name="Que T."/>
            <person name="Du C."/>
            <person name="Cheng J."/>
            <person name="Dai P."/>
            <person name="Han X."/>
            <person name="Huang E."/>
            <person name="Gao Y."/>
            <person name="Liu J."/>
            <person name="Shao H."/>
            <person name="Ye R."/>
            <person name="Li L."/>
            <person name="Wei W."/>
            <person name="Wang X."/>
            <person name="Wang C."/>
            <person name="Huo Q."/>
            <person name="Li W."/>
            <person name="Guo W."/>
            <person name="Chen H."/>
            <person name="Chen S."/>
            <person name="Zhou L."/>
            <person name="Zhou L."/>
            <person name="Ni X."/>
            <person name="Tian J."/>
            <person name="Zhou Y."/>
            <person name="Sheng Y."/>
            <person name="Liu T."/>
            <person name="Pan Y."/>
            <person name="Xia L."/>
            <person name="Li J."/>
            <person name="Zhao F."/>
            <person name="Cao W."/>
        </authorList>
    </citation>
    <scope>NUCLEOTIDE SEQUENCE</scope>
    <source>
        <strain evidence="6">Rmic-2018</strain>
        <tissue evidence="6">Larvae</tissue>
    </source>
</reference>
<sequence>MAQRNRRKPEVMARCAARDTSFEEHLPRSSAKALGPLDGLHLVFEGLAEKGGLPLLSKALKTLSLFGRPARSGEATSTTHDDAVKQLRKSSDITKYKNLTSTAPATQGADAHDSTGIARTITDPEMAATIVMREENAFENAPDQSRPLLGCAAVEKRHSPVTPSSPEQAWCARQEGHEGHCVVTFGDVHSYSVSPADPSTNEFLGQGSHQLRILACAQLSLGARAFHYQSLRMLAPPADVVDYWCKQPAEFANESTQAWKNASIPMGPDGCYSRCTVYRFPYSHGVASNSGPETTAMVLWPGFFNRSRYEFPCHEWDYDVSPGVLTALNEWDLVCSNAWMVIAARIYTYVGGVVYTPFLGKMADNVSRRPVLLACAVVTVVAAALTVFALTFLQLVLLRMLVAVFLCGFAIVSVVLLFEVTCEARRTDYVCYVIVAYVICSWVPCLISAAALVLDRRTLAFAFLVPVSLLPTSFQAVRESSRGSLVIGDVSDFVEHHYTMAAQSGRRSVADLDRTVTRRLQETTAIAGALTPEGPHATEGSLQHGSTTSGMVVLPGPVARTASLAGLFLSLFVVLNEASRCGEPQGAQACRGAQRFLSWQTAVLVVPRVFSALLAVRF</sequence>
<evidence type="ECO:0000256" key="4">
    <source>
        <dbReference type="ARBA" id="ARBA00023136"/>
    </source>
</evidence>
<dbReference type="GO" id="GO:0022857">
    <property type="term" value="F:transmembrane transporter activity"/>
    <property type="evidence" value="ECO:0007669"/>
    <property type="project" value="InterPro"/>
</dbReference>
<keyword evidence="3 5" id="KW-1133">Transmembrane helix</keyword>
<dbReference type="AlphaFoldDB" id="A0A9J6E8D2"/>
<evidence type="ECO:0000313" key="7">
    <source>
        <dbReference type="Proteomes" id="UP000821866"/>
    </source>
</evidence>